<dbReference type="AlphaFoldDB" id="A0A023FQG4"/>
<accession>A0A023FQG4</accession>
<evidence type="ECO:0000256" key="1">
    <source>
        <dbReference type="SAM" id="SignalP"/>
    </source>
</evidence>
<feature type="chain" id="PRO_5001517201" evidence="1">
    <location>
        <begin position="19"/>
        <end position="176"/>
    </location>
</feature>
<organism evidence="2">
    <name type="scientific">Amblyomma cajennense</name>
    <name type="common">Cayenne tick</name>
    <name type="synonym">Acarus cajennensis</name>
    <dbReference type="NCBI Taxonomy" id="34607"/>
    <lineage>
        <taxon>Eukaryota</taxon>
        <taxon>Metazoa</taxon>
        <taxon>Ecdysozoa</taxon>
        <taxon>Arthropoda</taxon>
        <taxon>Chelicerata</taxon>
        <taxon>Arachnida</taxon>
        <taxon>Acari</taxon>
        <taxon>Parasitiformes</taxon>
        <taxon>Ixodida</taxon>
        <taxon>Ixodoidea</taxon>
        <taxon>Ixodidae</taxon>
        <taxon>Amblyomminae</taxon>
        <taxon>Amblyomma</taxon>
    </lineage>
</organism>
<protein>
    <submittedName>
        <fullName evidence="2">Putative secreted protein</fullName>
    </submittedName>
</protein>
<feature type="signal peptide" evidence="1">
    <location>
        <begin position="1"/>
        <end position="18"/>
    </location>
</feature>
<proteinExistence type="evidence at transcript level"/>
<evidence type="ECO:0000313" key="2">
    <source>
        <dbReference type="EMBL" id="JAC24006.1"/>
    </source>
</evidence>
<name>A0A023FQG4_AMBCJ</name>
<sequence>MLLVFVVAAGVFLSMGLGVTTSTTHAGVCQNPKTEVQVGKRKLIINGQTENCTCTLPEGELGRYPDGTMCTGLKDGKHIRGNCSEGDCKEAESTYGCEGKNGTEVDSKVNEVLCIFECKVGERTQWRYLPDGTPCVNKDDGTNPKGRNGTCKHRPHRDAPNETVCFANDELHLVGC</sequence>
<keyword evidence="1" id="KW-0732">Signal</keyword>
<reference evidence="2" key="1">
    <citation type="submission" date="2014-03" db="EMBL/GenBank/DDBJ databases">
        <title>The sialotranscriptome of Amblyomma triste, Amblyomma parvum and Amblyomma cajennense ticks, uncovered by 454-based RNA-seq.</title>
        <authorList>
            <person name="Garcia G.R."/>
            <person name="Gardinassi L.G."/>
            <person name="Ribeiro J.M."/>
            <person name="Anatriello E."/>
            <person name="Ferreira B.R."/>
            <person name="Moreira H.N."/>
            <person name="Mafra C."/>
            <person name="Olegario M.M."/>
            <person name="Szabo P.J."/>
            <person name="Miranda-Santos I.K."/>
            <person name="Maruyama S.R."/>
        </authorList>
    </citation>
    <scope>NUCLEOTIDE SEQUENCE</scope>
    <source>
        <strain evidence="2">Uberlandia</strain>
        <tissue evidence="2">Salivary glands</tissue>
    </source>
</reference>
<dbReference type="EMBL" id="GBBK01000476">
    <property type="protein sequence ID" value="JAC24006.1"/>
    <property type="molecule type" value="mRNA"/>
</dbReference>